<keyword evidence="2" id="KW-0732">Signal</keyword>
<keyword evidence="1" id="KW-1133">Transmembrane helix</keyword>
<dbReference type="KEGG" id="lvs:LOKVESSMR4R_01497"/>
<feature type="transmembrane region" description="Helical" evidence="1">
    <location>
        <begin position="350"/>
        <end position="370"/>
    </location>
</feature>
<accession>A0A1Y0EB79</accession>
<keyword evidence="4" id="KW-1185">Reference proteome</keyword>
<feature type="transmembrane region" description="Helical" evidence="1">
    <location>
        <begin position="286"/>
        <end position="306"/>
    </location>
</feature>
<dbReference type="Proteomes" id="UP000195273">
    <property type="component" value="Chromosome"/>
</dbReference>
<feature type="transmembrane region" description="Helical" evidence="1">
    <location>
        <begin position="382"/>
        <end position="401"/>
    </location>
</feature>
<feature type="chain" id="PRO_5012869484" evidence="2">
    <location>
        <begin position="24"/>
        <end position="436"/>
    </location>
</feature>
<evidence type="ECO:0000256" key="2">
    <source>
        <dbReference type="SAM" id="SignalP"/>
    </source>
</evidence>
<evidence type="ECO:0000256" key="1">
    <source>
        <dbReference type="SAM" id="Phobius"/>
    </source>
</evidence>
<gene>
    <name evidence="3" type="ORF">LOKVESSMR4R_01497</name>
</gene>
<proteinExistence type="predicted"/>
<keyword evidence="1" id="KW-0472">Membrane</keyword>
<dbReference type="Pfam" id="PF13795">
    <property type="entry name" value="HupE_UreJ_2"/>
    <property type="match status" value="1"/>
</dbReference>
<name>A0A1Y0EB79_9RHOB</name>
<dbReference type="AlphaFoldDB" id="A0A1Y0EB79"/>
<keyword evidence="1" id="KW-0812">Transmembrane</keyword>
<evidence type="ECO:0000313" key="4">
    <source>
        <dbReference type="Proteomes" id="UP000195273"/>
    </source>
</evidence>
<dbReference type="EMBL" id="CP021431">
    <property type="protein sequence ID" value="ARU00813.1"/>
    <property type="molecule type" value="Genomic_DNA"/>
</dbReference>
<feature type="transmembrane region" description="Helical" evidence="1">
    <location>
        <begin position="256"/>
        <end position="274"/>
    </location>
</feature>
<protein>
    <submittedName>
        <fullName evidence="3">HupE / UreJ protein</fullName>
    </submittedName>
</protein>
<feature type="signal peptide" evidence="2">
    <location>
        <begin position="1"/>
        <end position="23"/>
    </location>
</feature>
<reference evidence="3 4" key="1">
    <citation type="submission" date="2017-05" db="EMBL/GenBank/DDBJ databases">
        <title>Genome Sequence of Loktanella vestfoldensis Strain SMR4r Isolated from a Culture of the Diatom Skeletonema marinoi.</title>
        <authorList>
            <person name="Topel M."/>
            <person name="Pinder M.I.M."/>
            <person name="Johansson O.N."/>
            <person name="Kourtchenko O."/>
            <person name="Godhe A."/>
            <person name="Clarke A.K."/>
        </authorList>
    </citation>
    <scope>NUCLEOTIDE SEQUENCE [LARGE SCALE GENOMIC DNA]</scope>
    <source>
        <strain evidence="3 4">SMR4r</strain>
    </source>
</reference>
<feature type="transmembrane region" description="Helical" evidence="1">
    <location>
        <begin position="312"/>
        <end position="338"/>
    </location>
</feature>
<dbReference type="InterPro" id="IPR032809">
    <property type="entry name" value="Put_HupE_UreJ"/>
</dbReference>
<feature type="transmembrane region" description="Helical" evidence="1">
    <location>
        <begin position="413"/>
        <end position="431"/>
    </location>
</feature>
<sequence>MLRLRILSSALLSLLLGLSVASAHEVIPTIADMRVDGDRIVFDLRANLESFVAGVDLSETTDTDLSAEAASYDSLRALDPDALQARFDAFWPQMAAAITLRADDMALVPELDSVRVPPVGNPELLRSSELRFSAALPAGATAVDFGWTPALGAIVLRQMDVPEPYDGYLDNGATSGPIALAGGDRATGWQTFVNYIPVGFDHILPKGLDHILFVLGLFFLAARAGPLILQVSLFTLAHTITLALAALGYVNIPGEIVEPLIAASIVFVAVENIFTKRVSRWRPYVIFGFGLLHGLGFASVLGEFGLPQETFVAALIGFNVGVEVGQLAVIAVMFLFVWQAIRIDRGANEAAQGFALYGVLFALAIGLIALNPPMLVALLENPVWVFAAPLAAICALSALSIALRDRIDAYRRIVTIPASGAIAAVGAFWVVERVFL</sequence>
<organism evidence="3 4">
    <name type="scientific">Yoonia vestfoldensis</name>
    <dbReference type="NCBI Taxonomy" id="245188"/>
    <lineage>
        <taxon>Bacteria</taxon>
        <taxon>Pseudomonadati</taxon>
        <taxon>Pseudomonadota</taxon>
        <taxon>Alphaproteobacteria</taxon>
        <taxon>Rhodobacterales</taxon>
        <taxon>Paracoccaceae</taxon>
        <taxon>Yoonia</taxon>
    </lineage>
</organism>
<evidence type="ECO:0000313" key="3">
    <source>
        <dbReference type="EMBL" id="ARU00813.1"/>
    </source>
</evidence>